<dbReference type="Proteomes" id="UP001243009">
    <property type="component" value="Unassembled WGS sequence"/>
</dbReference>
<evidence type="ECO:0000256" key="2">
    <source>
        <dbReference type="PROSITE-ProRule" id="PRU00169"/>
    </source>
</evidence>
<keyword evidence="1 2" id="KW-0597">Phosphoprotein</keyword>
<gene>
    <name evidence="4" type="ORF">Q7A36_38405</name>
</gene>
<dbReference type="SUPFAM" id="SSF52172">
    <property type="entry name" value="CheY-like"/>
    <property type="match status" value="1"/>
</dbReference>
<dbReference type="PROSITE" id="PS50110">
    <property type="entry name" value="RESPONSE_REGULATORY"/>
    <property type="match status" value="1"/>
</dbReference>
<dbReference type="EMBL" id="JAUTWS010000190">
    <property type="protein sequence ID" value="MDO9714228.1"/>
    <property type="molecule type" value="Genomic_DNA"/>
</dbReference>
<evidence type="ECO:0000313" key="4">
    <source>
        <dbReference type="EMBL" id="MDO9714228.1"/>
    </source>
</evidence>
<reference evidence="4 5" key="1">
    <citation type="submission" date="2023-08" db="EMBL/GenBank/DDBJ databases">
        <title>The draft genome sequence of Paracraurococcus sp. LOR1-02.</title>
        <authorList>
            <person name="Kingkaew E."/>
            <person name="Tanasupawat S."/>
        </authorList>
    </citation>
    <scope>NUCLEOTIDE SEQUENCE [LARGE SCALE GENOMIC DNA]</scope>
    <source>
        <strain evidence="4 5">LOR1-02</strain>
    </source>
</reference>
<dbReference type="Gene3D" id="3.40.50.2300">
    <property type="match status" value="1"/>
</dbReference>
<dbReference type="PANTHER" id="PTHR44591:SF3">
    <property type="entry name" value="RESPONSE REGULATORY DOMAIN-CONTAINING PROTEIN"/>
    <property type="match status" value="1"/>
</dbReference>
<evidence type="ECO:0000256" key="1">
    <source>
        <dbReference type="ARBA" id="ARBA00022553"/>
    </source>
</evidence>
<keyword evidence="5" id="KW-1185">Reference proteome</keyword>
<dbReference type="InterPro" id="IPR011006">
    <property type="entry name" value="CheY-like_superfamily"/>
</dbReference>
<proteinExistence type="predicted"/>
<feature type="non-terminal residue" evidence="4">
    <location>
        <position position="1"/>
    </location>
</feature>
<comment type="caution">
    <text evidence="4">The sequence shown here is derived from an EMBL/GenBank/DDBJ whole genome shotgun (WGS) entry which is preliminary data.</text>
</comment>
<name>A0ABT9EDE0_9PROT</name>
<dbReference type="SMART" id="SM00448">
    <property type="entry name" value="REC"/>
    <property type="match status" value="1"/>
</dbReference>
<dbReference type="RefSeq" id="WP_305109066.1">
    <property type="nucleotide sequence ID" value="NZ_JAUTWS010000190.1"/>
</dbReference>
<sequence length="167" mass="18001">RPEAIGSALVNGKPVELLNASYFVGETAGTWFSPPSVANRPRGRRVLMVDDSPFFRGLVGPIIRSCGLEVLATGSAEEALARLEAGERVDLVITDIEMPGMDGYELCRTLKRDPRWAHLPVIGLSGHAGAEDVERGLAAGFVRHLPKLARDDISRAITEVLQPETCA</sequence>
<dbReference type="InterPro" id="IPR050595">
    <property type="entry name" value="Bact_response_regulator"/>
</dbReference>
<evidence type="ECO:0000259" key="3">
    <source>
        <dbReference type="PROSITE" id="PS50110"/>
    </source>
</evidence>
<feature type="domain" description="Response regulatory" evidence="3">
    <location>
        <begin position="45"/>
        <end position="162"/>
    </location>
</feature>
<dbReference type="Pfam" id="PF00072">
    <property type="entry name" value="Response_reg"/>
    <property type="match status" value="1"/>
</dbReference>
<accession>A0ABT9EDE0</accession>
<protein>
    <submittedName>
        <fullName evidence="4">Response regulator</fullName>
    </submittedName>
</protein>
<evidence type="ECO:0000313" key="5">
    <source>
        <dbReference type="Proteomes" id="UP001243009"/>
    </source>
</evidence>
<dbReference type="InterPro" id="IPR001789">
    <property type="entry name" value="Sig_transdc_resp-reg_receiver"/>
</dbReference>
<feature type="modified residue" description="4-aspartylphosphate" evidence="2">
    <location>
        <position position="95"/>
    </location>
</feature>
<dbReference type="PANTHER" id="PTHR44591">
    <property type="entry name" value="STRESS RESPONSE REGULATOR PROTEIN 1"/>
    <property type="match status" value="1"/>
</dbReference>
<organism evidence="4 5">
    <name type="scientific">Paracraurococcus lichenis</name>
    <dbReference type="NCBI Taxonomy" id="3064888"/>
    <lineage>
        <taxon>Bacteria</taxon>
        <taxon>Pseudomonadati</taxon>
        <taxon>Pseudomonadota</taxon>
        <taxon>Alphaproteobacteria</taxon>
        <taxon>Acetobacterales</taxon>
        <taxon>Roseomonadaceae</taxon>
        <taxon>Paracraurococcus</taxon>
    </lineage>
</organism>